<proteinExistence type="predicted"/>
<evidence type="ECO:0000313" key="2">
    <source>
        <dbReference type="EMBL" id="OEH75731.1"/>
    </source>
</evidence>
<dbReference type="Proteomes" id="UP000095192">
    <property type="component" value="Unassembled WGS sequence"/>
</dbReference>
<dbReference type="AlphaFoldDB" id="A0A1D3CX11"/>
<gene>
    <name evidence="2" type="ORF">cyc_03024</name>
</gene>
<organism evidence="2 3">
    <name type="scientific">Cyclospora cayetanensis</name>
    <dbReference type="NCBI Taxonomy" id="88456"/>
    <lineage>
        <taxon>Eukaryota</taxon>
        <taxon>Sar</taxon>
        <taxon>Alveolata</taxon>
        <taxon>Apicomplexa</taxon>
        <taxon>Conoidasida</taxon>
        <taxon>Coccidia</taxon>
        <taxon>Eucoccidiorida</taxon>
        <taxon>Eimeriorina</taxon>
        <taxon>Eimeriidae</taxon>
        <taxon>Cyclospora</taxon>
    </lineage>
</organism>
<evidence type="ECO:0008006" key="4">
    <source>
        <dbReference type="Google" id="ProtNLM"/>
    </source>
</evidence>
<dbReference type="InParanoid" id="A0A1D3CX11"/>
<feature type="chain" id="PRO_5008913977" description="Transmembrane protein" evidence="1">
    <location>
        <begin position="23"/>
        <end position="330"/>
    </location>
</feature>
<dbReference type="VEuPathDB" id="ToxoDB:cyc_03024"/>
<sequence>MGRLCVSVSLIWLLFIGESASASCVFSGSLGSRTAWEGWTNSRGPRASLAFAGLASPVFPVEALASPSSLHVVDTPARRKPRVPFVAVSGQHKQEGFTGAPRCSEGAVSRLHARAVPYLVEAESTKETKQKAPSAALRAVATGCYLFPIIDTLQAFAPVPSLGRLAGRLAWSCNILSMGVSFLFLRKKLIPAPPFLKHHLMTASLLSMCSFTLANIHYKVLSFFIAGRTTLQESLAFAAGASLLSLIAPAALSATRGRAAALPVLSEAVSLHLGPDDFGANEDPLCLPLSCNCSLGRALQEPQAELTAEPFPCHGRDRSVCIETCKLVNS</sequence>
<accession>A0A1D3CX11</accession>
<keyword evidence="1" id="KW-0732">Signal</keyword>
<evidence type="ECO:0000313" key="3">
    <source>
        <dbReference type="Proteomes" id="UP000095192"/>
    </source>
</evidence>
<name>A0A1D3CX11_9EIME</name>
<reference evidence="2 3" key="1">
    <citation type="journal article" date="2016" name="BMC Genomics">
        <title>Comparative genomics reveals Cyclospora cayetanensis possesses coccidia-like metabolism and invasion components but unique surface antigens.</title>
        <authorList>
            <person name="Liu S."/>
            <person name="Wang L."/>
            <person name="Zheng H."/>
            <person name="Xu Z."/>
            <person name="Roellig D.M."/>
            <person name="Li N."/>
            <person name="Frace M.A."/>
            <person name="Tang K."/>
            <person name="Arrowood M.J."/>
            <person name="Moss D.M."/>
            <person name="Zhang L."/>
            <person name="Feng Y."/>
            <person name="Xiao L."/>
        </authorList>
    </citation>
    <scope>NUCLEOTIDE SEQUENCE [LARGE SCALE GENOMIC DNA]</scope>
    <source>
        <strain evidence="2 3">CHN_HEN01</strain>
    </source>
</reference>
<comment type="caution">
    <text evidence="2">The sequence shown here is derived from an EMBL/GenBank/DDBJ whole genome shotgun (WGS) entry which is preliminary data.</text>
</comment>
<dbReference type="EMBL" id="JROU02001651">
    <property type="protein sequence ID" value="OEH75731.1"/>
    <property type="molecule type" value="Genomic_DNA"/>
</dbReference>
<keyword evidence="3" id="KW-1185">Reference proteome</keyword>
<feature type="signal peptide" evidence="1">
    <location>
        <begin position="1"/>
        <end position="22"/>
    </location>
</feature>
<protein>
    <recommendedName>
        <fullName evidence="4">Transmembrane protein</fullName>
    </recommendedName>
</protein>
<evidence type="ECO:0000256" key="1">
    <source>
        <dbReference type="SAM" id="SignalP"/>
    </source>
</evidence>